<reference evidence="2" key="1">
    <citation type="submission" date="2022-01" db="EMBL/GenBank/DDBJ databases">
        <title>Genome Sequence Resource for Two Populations of Ditylenchus destructor, the Migratory Endoparasitic Phytonematode.</title>
        <authorList>
            <person name="Zhang H."/>
            <person name="Lin R."/>
            <person name="Xie B."/>
        </authorList>
    </citation>
    <scope>NUCLEOTIDE SEQUENCE</scope>
    <source>
        <strain evidence="2">BazhouSP</strain>
    </source>
</reference>
<dbReference type="Proteomes" id="UP001201812">
    <property type="component" value="Unassembled WGS sequence"/>
</dbReference>
<dbReference type="AlphaFoldDB" id="A0AAD4N8I5"/>
<keyword evidence="3" id="KW-1185">Reference proteome</keyword>
<proteinExistence type="predicted"/>
<sequence>MARKIVAYFFVLIFIYELSQVTAEYTIHLNSKIELPGYEKQAHGYQRTCKLNLSGENSLKDLEKALKEQKPSALPDNHKLNFPLMDGQVHEETTLEDIKAMTETAEDHAQIADVVVVKV</sequence>
<protein>
    <submittedName>
        <fullName evidence="2">Uncharacterized protein</fullName>
    </submittedName>
</protein>
<keyword evidence="1" id="KW-0732">Signal</keyword>
<name>A0AAD4N8I5_9BILA</name>
<gene>
    <name evidence="2" type="ORF">DdX_06986</name>
</gene>
<organism evidence="2 3">
    <name type="scientific">Ditylenchus destructor</name>
    <dbReference type="NCBI Taxonomy" id="166010"/>
    <lineage>
        <taxon>Eukaryota</taxon>
        <taxon>Metazoa</taxon>
        <taxon>Ecdysozoa</taxon>
        <taxon>Nematoda</taxon>
        <taxon>Chromadorea</taxon>
        <taxon>Rhabditida</taxon>
        <taxon>Tylenchina</taxon>
        <taxon>Tylenchomorpha</taxon>
        <taxon>Sphaerularioidea</taxon>
        <taxon>Anguinidae</taxon>
        <taxon>Anguininae</taxon>
        <taxon>Ditylenchus</taxon>
    </lineage>
</organism>
<comment type="caution">
    <text evidence="2">The sequence shown here is derived from an EMBL/GenBank/DDBJ whole genome shotgun (WGS) entry which is preliminary data.</text>
</comment>
<feature type="signal peptide" evidence="1">
    <location>
        <begin position="1"/>
        <end position="23"/>
    </location>
</feature>
<dbReference type="EMBL" id="JAKKPZ010000009">
    <property type="protein sequence ID" value="KAI1717249.1"/>
    <property type="molecule type" value="Genomic_DNA"/>
</dbReference>
<feature type="chain" id="PRO_5041999141" evidence="1">
    <location>
        <begin position="24"/>
        <end position="119"/>
    </location>
</feature>
<evidence type="ECO:0000256" key="1">
    <source>
        <dbReference type="SAM" id="SignalP"/>
    </source>
</evidence>
<evidence type="ECO:0000313" key="3">
    <source>
        <dbReference type="Proteomes" id="UP001201812"/>
    </source>
</evidence>
<accession>A0AAD4N8I5</accession>
<evidence type="ECO:0000313" key="2">
    <source>
        <dbReference type="EMBL" id="KAI1717249.1"/>
    </source>
</evidence>